<evidence type="ECO:0000256" key="1">
    <source>
        <dbReference type="SAM" id="Coils"/>
    </source>
</evidence>
<name>A0A6I0I3N6_PHOVU</name>
<evidence type="ECO:0000313" key="2">
    <source>
        <dbReference type="EMBL" id="KAB3857249.1"/>
    </source>
</evidence>
<gene>
    <name evidence="2" type="ORF">GAS29_08515</name>
</gene>
<proteinExistence type="predicted"/>
<feature type="coiled-coil region" evidence="1">
    <location>
        <begin position="228"/>
        <end position="255"/>
    </location>
</feature>
<dbReference type="Proteomes" id="UP000441522">
    <property type="component" value="Unassembled WGS sequence"/>
</dbReference>
<protein>
    <submittedName>
        <fullName evidence="2">Uncharacterized protein</fullName>
    </submittedName>
</protein>
<evidence type="ECO:0000313" key="3">
    <source>
        <dbReference type="Proteomes" id="UP000441522"/>
    </source>
</evidence>
<keyword evidence="1" id="KW-0175">Coiled coil</keyword>
<dbReference type="EMBL" id="WCWW01000015">
    <property type="protein sequence ID" value="KAB3857249.1"/>
    <property type="molecule type" value="Genomic_DNA"/>
</dbReference>
<dbReference type="RefSeq" id="WP_151849690.1">
    <property type="nucleotide sequence ID" value="NZ_DAWDOG010000007.1"/>
</dbReference>
<reference evidence="2 3" key="1">
    <citation type="journal article" date="2019" name="Nat. Med.">
        <title>A library of human gut bacterial isolates paired with longitudinal multiomics data enables mechanistic microbiome research.</title>
        <authorList>
            <person name="Poyet M."/>
            <person name="Groussin M."/>
            <person name="Gibbons S.M."/>
            <person name="Avila-Pacheco J."/>
            <person name="Jiang X."/>
            <person name="Kearney S.M."/>
            <person name="Perrotta A.R."/>
            <person name="Berdy B."/>
            <person name="Zhao S."/>
            <person name="Lieberman T.D."/>
            <person name="Swanson P.K."/>
            <person name="Smith M."/>
            <person name="Roesemann S."/>
            <person name="Alexander J.E."/>
            <person name="Rich S.A."/>
            <person name="Livny J."/>
            <person name="Vlamakis H."/>
            <person name="Clish C."/>
            <person name="Bullock K."/>
            <person name="Deik A."/>
            <person name="Scott J."/>
            <person name="Pierce K.A."/>
            <person name="Xavier R.J."/>
            <person name="Alm E.J."/>
        </authorList>
    </citation>
    <scope>NUCLEOTIDE SEQUENCE [LARGE SCALE GENOMIC DNA]</scope>
    <source>
        <strain evidence="2 3">BIOML-A5</strain>
    </source>
</reference>
<sequence>MERTYVFNSDGGNGGSGGSKLDITAMLPGMFGNKGIDPNLLALMNNGNGFGGQDGWWSIIWLVVIASIFGWNGNGGGLFGGRGGNGANGLPAELAGNAGRELLMQAIQGNGNAISQLASSFNCSTQQVQTALCNVQNSITQVGNQVGLSTNQIINAMQSGNQSILTQLADCCCKTQTAIERQGYEGRLQNCESMNALTNTMNNNALSLRDGATANTNAILAKLDAIQNQALQDKIASLTAEKATLTAEISQRNQNATILSAVGQQIAPLAAGLQALQGDVDKIKCKLPNTVSVQYPNLTAINTDCFRAAAYGAYMGDAVYGRSGCGCNNYWG</sequence>
<dbReference type="AlphaFoldDB" id="A0A6I0I3N6"/>
<comment type="caution">
    <text evidence="2">The sequence shown here is derived from an EMBL/GenBank/DDBJ whole genome shotgun (WGS) entry which is preliminary data.</text>
</comment>
<accession>A0A6I0I3N6</accession>
<organism evidence="2 3">
    <name type="scientific">Phocaeicola vulgatus</name>
    <name type="common">Bacteroides vulgatus</name>
    <dbReference type="NCBI Taxonomy" id="821"/>
    <lineage>
        <taxon>Bacteria</taxon>
        <taxon>Pseudomonadati</taxon>
        <taxon>Bacteroidota</taxon>
        <taxon>Bacteroidia</taxon>
        <taxon>Bacteroidales</taxon>
        <taxon>Bacteroidaceae</taxon>
        <taxon>Phocaeicola</taxon>
    </lineage>
</organism>